<dbReference type="Pfam" id="PF22633">
    <property type="entry name" value="F5_F8_type_C_2"/>
    <property type="match status" value="1"/>
</dbReference>
<accession>A0AAD9IQ55</accession>
<dbReference type="PROSITE" id="PS50923">
    <property type="entry name" value="SUSHI"/>
    <property type="match status" value="1"/>
</dbReference>
<protein>
    <recommendedName>
        <fullName evidence="9">Sushi domain-containing protein</fullName>
    </recommendedName>
</protein>
<evidence type="ECO:0000256" key="8">
    <source>
        <dbReference type="PROSITE-ProRule" id="PRU00302"/>
    </source>
</evidence>
<proteinExistence type="inferred from homology"/>
<dbReference type="CDD" id="cd00033">
    <property type="entry name" value="CCP"/>
    <property type="match status" value="1"/>
</dbReference>
<evidence type="ECO:0000259" key="9">
    <source>
        <dbReference type="PROSITE" id="PS50923"/>
    </source>
</evidence>
<comment type="function">
    <text evidence="1">Acts as a defensive agent. Recognizes blood group fucosylated oligosaccharides including A, B, H and Lewis B-type antigens. Does not recognize Lewis A antigen and has low affinity for monovalent haptens.</text>
</comment>
<keyword evidence="7 8" id="KW-1015">Disulfide bond</keyword>
<dbReference type="PANTHER" id="PTHR45713">
    <property type="entry name" value="FTP DOMAIN-CONTAINING PROTEIN"/>
    <property type="match status" value="1"/>
</dbReference>
<dbReference type="AlphaFoldDB" id="A0AAD9IQ55"/>
<evidence type="ECO:0000313" key="11">
    <source>
        <dbReference type="Proteomes" id="UP001209878"/>
    </source>
</evidence>
<comment type="caution">
    <text evidence="10">The sequence shown here is derived from an EMBL/GenBank/DDBJ whole genome shotgun (WGS) entry which is preliminary data.</text>
</comment>
<dbReference type="GO" id="GO:0010185">
    <property type="term" value="P:regulation of cellular defense response"/>
    <property type="evidence" value="ECO:0007669"/>
    <property type="project" value="UniProtKB-ARBA"/>
</dbReference>
<dbReference type="EMBL" id="JAODUO010007118">
    <property type="protein sequence ID" value="KAK2138794.1"/>
    <property type="molecule type" value="Genomic_DNA"/>
</dbReference>
<dbReference type="Gene3D" id="2.10.70.10">
    <property type="entry name" value="Complement Module, domain 1"/>
    <property type="match status" value="1"/>
</dbReference>
<keyword evidence="11" id="KW-1185">Reference proteome</keyword>
<dbReference type="Gene3D" id="2.60.120.260">
    <property type="entry name" value="Galactose-binding domain-like"/>
    <property type="match status" value="1"/>
</dbReference>
<evidence type="ECO:0000256" key="6">
    <source>
        <dbReference type="ARBA" id="ARBA00022837"/>
    </source>
</evidence>
<dbReference type="InterPro" id="IPR008979">
    <property type="entry name" value="Galactose-bd-like_sf"/>
</dbReference>
<keyword evidence="4" id="KW-0479">Metal-binding</keyword>
<gene>
    <name evidence="10" type="ORF">NP493_7115g00002</name>
</gene>
<evidence type="ECO:0000256" key="4">
    <source>
        <dbReference type="ARBA" id="ARBA00022723"/>
    </source>
</evidence>
<dbReference type="GO" id="GO:0046872">
    <property type="term" value="F:metal ion binding"/>
    <property type="evidence" value="ECO:0007669"/>
    <property type="project" value="UniProtKB-KW"/>
</dbReference>
<evidence type="ECO:0000256" key="1">
    <source>
        <dbReference type="ARBA" id="ARBA00002219"/>
    </source>
</evidence>
<dbReference type="Pfam" id="PF00084">
    <property type="entry name" value="Sushi"/>
    <property type="match status" value="1"/>
</dbReference>
<dbReference type="InterPro" id="IPR051941">
    <property type="entry name" value="BG_Antigen-Binding_Lectin"/>
</dbReference>
<evidence type="ECO:0000256" key="5">
    <source>
        <dbReference type="ARBA" id="ARBA00022734"/>
    </source>
</evidence>
<comment type="caution">
    <text evidence="8">Lacks conserved residue(s) required for the propagation of feature annotation.</text>
</comment>
<dbReference type="GO" id="GO:0001868">
    <property type="term" value="P:regulation of complement activation, lectin pathway"/>
    <property type="evidence" value="ECO:0007669"/>
    <property type="project" value="UniProtKB-ARBA"/>
</dbReference>
<dbReference type="PANTHER" id="PTHR45713:SF6">
    <property type="entry name" value="F5_8 TYPE C DOMAIN-CONTAINING PROTEIN"/>
    <property type="match status" value="1"/>
</dbReference>
<keyword evidence="5" id="KW-0430">Lectin</keyword>
<dbReference type="InterPro" id="IPR006585">
    <property type="entry name" value="FTP1"/>
</dbReference>
<comment type="similarity">
    <text evidence="2">Belongs to the fucolectin family.</text>
</comment>
<dbReference type="SMART" id="SM00607">
    <property type="entry name" value="FTP"/>
    <property type="match status" value="1"/>
</dbReference>
<evidence type="ECO:0000256" key="7">
    <source>
        <dbReference type="ARBA" id="ARBA00023157"/>
    </source>
</evidence>
<dbReference type="SUPFAM" id="SSF49785">
    <property type="entry name" value="Galactose-binding domain-like"/>
    <property type="match status" value="1"/>
</dbReference>
<name>A0AAD9IQ55_RIDPI</name>
<evidence type="ECO:0000256" key="2">
    <source>
        <dbReference type="ARBA" id="ARBA00010147"/>
    </source>
</evidence>
<organism evidence="10 11">
    <name type="scientific">Ridgeia piscesae</name>
    <name type="common">Tubeworm</name>
    <dbReference type="NCBI Taxonomy" id="27915"/>
    <lineage>
        <taxon>Eukaryota</taxon>
        <taxon>Metazoa</taxon>
        <taxon>Spiralia</taxon>
        <taxon>Lophotrochozoa</taxon>
        <taxon>Annelida</taxon>
        <taxon>Polychaeta</taxon>
        <taxon>Sedentaria</taxon>
        <taxon>Canalipalpata</taxon>
        <taxon>Sabellida</taxon>
        <taxon>Siboglinidae</taxon>
        <taxon>Ridgeia</taxon>
    </lineage>
</organism>
<feature type="disulfide bond" evidence="8">
    <location>
        <begin position="185"/>
        <end position="212"/>
    </location>
</feature>
<dbReference type="GO" id="GO:0042806">
    <property type="term" value="F:fucose binding"/>
    <property type="evidence" value="ECO:0007669"/>
    <property type="project" value="UniProtKB-ARBA"/>
</dbReference>
<reference evidence="10" key="1">
    <citation type="journal article" date="2023" name="Mol. Biol. Evol.">
        <title>Third-Generation Sequencing Reveals the Adaptive Role of the Epigenome in Three Deep-Sea Polychaetes.</title>
        <authorList>
            <person name="Perez M."/>
            <person name="Aroh O."/>
            <person name="Sun Y."/>
            <person name="Lan Y."/>
            <person name="Juniper S.K."/>
            <person name="Young C.R."/>
            <person name="Angers B."/>
            <person name="Qian P.Y."/>
        </authorList>
    </citation>
    <scope>NUCLEOTIDE SEQUENCE</scope>
    <source>
        <strain evidence="10">R07B-5</strain>
    </source>
</reference>
<dbReference type="SUPFAM" id="SSF57535">
    <property type="entry name" value="Complement control module/SCR domain"/>
    <property type="match status" value="1"/>
</dbReference>
<evidence type="ECO:0000256" key="3">
    <source>
        <dbReference type="ARBA" id="ARBA00011233"/>
    </source>
</evidence>
<sequence length="215" mass="23601">MCVIHVVAPSVLQNVALNMAAERSGPSQSGAARLATDGINNTCTVTNIELHPWWRVDLVHLYTVWHVTVSNFEQQQPALRDLAIWMSINDTAVPPSDGSLCGTYSSPSWHVGVSHVTCVQPPVLARYVSLIAHDKVETKLRLCEVQVFGQLVTCPAFTPTVGEKYTEPTCTSEKKFYNDTCEVSCELGYNLTSSDGVHKCTVNGTWSNNVTCERT</sequence>
<comment type="subunit">
    <text evidence="3">Homotrimer.</text>
</comment>
<feature type="domain" description="Sushi" evidence="9">
    <location>
        <begin position="152"/>
        <end position="214"/>
    </location>
</feature>
<keyword evidence="8" id="KW-0768">Sushi</keyword>
<dbReference type="InterPro" id="IPR035976">
    <property type="entry name" value="Sushi/SCR/CCP_sf"/>
</dbReference>
<dbReference type="InterPro" id="IPR000436">
    <property type="entry name" value="Sushi_SCR_CCP_dom"/>
</dbReference>
<keyword evidence="6" id="KW-0106">Calcium</keyword>
<dbReference type="Proteomes" id="UP001209878">
    <property type="component" value="Unassembled WGS sequence"/>
</dbReference>
<evidence type="ECO:0000313" key="10">
    <source>
        <dbReference type="EMBL" id="KAK2138794.1"/>
    </source>
</evidence>